<dbReference type="AlphaFoldDB" id="X6P2A9"/>
<accession>X6P2A9</accession>
<evidence type="ECO:0000313" key="2">
    <source>
        <dbReference type="EMBL" id="ETO31692.1"/>
    </source>
</evidence>
<feature type="region of interest" description="Disordered" evidence="1">
    <location>
        <begin position="1"/>
        <end position="26"/>
    </location>
</feature>
<comment type="caution">
    <text evidence="2">The sequence shown here is derived from an EMBL/GenBank/DDBJ whole genome shotgun (WGS) entry which is preliminary data.</text>
</comment>
<dbReference type="SUPFAM" id="SSF48403">
    <property type="entry name" value="Ankyrin repeat"/>
    <property type="match status" value="1"/>
</dbReference>
<reference evidence="2 3" key="1">
    <citation type="journal article" date="2013" name="Curr. Biol.">
        <title>The Genome of the Foraminiferan Reticulomyxa filosa.</title>
        <authorList>
            <person name="Glockner G."/>
            <person name="Hulsmann N."/>
            <person name="Schleicher M."/>
            <person name="Noegel A.A."/>
            <person name="Eichinger L."/>
            <person name="Gallinger C."/>
            <person name="Pawlowski J."/>
            <person name="Sierra R."/>
            <person name="Euteneuer U."/>
            <person name="Pillet L."/>
            <person name="Moustafa A."/>
            <person name="Platzer M."/>
            <person name="Groth M."/>
            <person name="Szafranski K."/>
            <person name="Schliwa M."/>
        </authorList>
    </citation>
    <scope>NUCLEOTIDE SEQUENCE [LARGE SCALE GENOMIC DNA]</scope>
</reference>
<evidence type="ECO:0000256" key="1">
    <source>
        <dbReference type="SAM" id="MobiDB-lite"/>
    </source>
</evidence>
<feature type="compositionally biased region" description="Basic and acidic residues" evidence="1">
    <location>
        <begin position="50"/>
        <end position="59"/>
    </location>
</feature>
<feature type="region of interest" description="Disordered" evidence="1">
    <location>
        <begin position="43"/>
        <end position="96"/>
    </location>
</feature>
<dbReference type="InterPro" id="IPR036770">
    <property type="entry name" value="Ankyrin_rpt-contain_sf"/>
</dbReference>
<feature type="compositionally biased region" description="Low complexity" evidence="1">
    <location>
        <begin position="66"/>
        <end position="90"/>
    </location>
</feature>
<gene>
    <name evidence="2" type="ORF">RFI_05427</name>
</gene>
<dbReference type="EMBL" id="ASPP01004765">
    <property type="protein sequence ID" value="ETO31692.1"/>
    <property type="molecule type" value="Genomic_DNA"/>
</dbReference>
<organism evidence="2 3">
    <name type="scientific">Reticulomyxa filosa</name>
    <dbReference type="NCBI Taxonomy" id="46433"/>
    <lineage>
        <taxon>Eukaryota</taxon>
        <taxon>Sar</taxon>
        <taxon>Rhizaria</taxon>
        <taxon>Retaria</taxon>
        <taxon>Foraminifera</taxon>
        <taxon>Monothalamids</taxon>
        <taxon>Reticulomyxidae</taxon>
        <taxon>Reticulomyxa</taxon>
    </lineage>
</organism>
<name>X6P2A9_RETFI</name>
<protein>
    <submittedName>
        <fullName evidence="2">Uncharacterized protein</fullName>
    </submittedName>
</protein>
<feature type="compositionally biased region" description="Polar residues" evidence="1">
    <location>
        <begin position="1"/>
        <end position="17"/>
    </location>
</feature>
<dbReference type="Gene3D" id="1.25.40.20">
    <property type="entry name" value="Ankyrin repeat-containing domain"/>
    <property type="match status" value="1"/>
</dbReference>
<dbReference type="Proteomes" id="UP000023152">
    <property type="component" value="Unassembled WGS sequence"/>
</dbReference>
<evidence type="ECO:0000313" key="3">
    <source>
        <dbReference type="Proteomes" id="UP000023152"/>
    </source>
</evidence>
<sequence>MPSLHSKTTAGNSSANDSTGIGSGTVTASTTGTAQLNMIGNEKFLSRATSDNEEKKDRNVMTQSKAMTATATATTTATTTTTTMTTTTTTKGATHEESSPIPLKLFHIRDMDFMLVYWISFQSQWQQLIADLLQEYRVICAEIESQFETPELRVAITKVEAEQSYLECLVRLESTLMTGREVKDDPWIRLESNRRNTKKFGQDLRMHELMRQLPDLNAQNNHGKTALQIALSRSAKEPAFAFVARYLAQQHVVTGQMIKDGRVIIDALKYNNPFVVEILLSLEPKLSAKDDYGRTGMC</sequence>
<proteinExistence type="predicted"/>
<feature type="non-terminal residue" evidence="2">
    <location>
        <position position="298"/>
    </location>
</feature>
<keyword evidence="3" id="KW-1185">Reference proteome</keyword>